<feature type="domain" description="Sugar phosphate transporter" evidence="6">
    <location>
        <begin position="313"/>
        <end position="450"/>
    </location>
</feature>
<dbReference type="InterPro" id="IPR004853">
    <property type="entry name" value="Sugar_P_trans_dom"/>
</dbReference>
<feature type="transmembrane region" description="Helical" evidence="5">
    <location>
        <begin position="144"/>
        <end position="165"/>
    </location>
</feature>
<evidence type="ECO:0000259" key="6">
    <source>
        <dbReference type="Pfam" id="PF03151"/>
    </source>
</evidence>
<feature type="domain" description="Sugar phosphate transporter" evidence="6">
    <location>
        <begin position="13"/>
        <end position="205"/>
    </location>
</feature>
<keyword evidence="2 5" id="KW-0812">Transmembrane</keyword>
<comment type="subcellular location">
    <subcellularLocation>
        <location evidence="1">Membrane</location>
        <topology evidence="1">Multi-pass membrane protein</topology>
    </subcellularLocation>
</comment>
<dbReference type="RefSeq" id="XP_007376877.1">
    <property type="nucleotide sequence ID" value="XM_007376815.1"/>
</dbReference>
<dbReference type="InParanoid" id="G3AT80"/>
<feature type="transmembrane region" description="Helical" evidence="5">
    <location>
        <begin position="85"/>
        <end position="104"/>
    </location>
</feature>
<dbReference type="HOGENOM" id="CLU_019048_4_1_1"/>
<dbReference type="eggNOG" id="KOG1441">
    <property type="taxonomic scope" value="Eukaryota"/>
</dbReference>
<protein>
    <recommendedName>
        <fullName evidence="6">Sugar phosphate transporter domain-containing protein</fullName>
    </recommendedName>
</protein>
<dbReference type="AlphaFoldDB" id="G3AT80"/>
<keyword evidence="8" id="KW-1185">Reference proteome</keyword>
<dbReference type="Pfam" id="PF03151">
    <property type="entry name" value="TPT"/>
    <property type="match status" value="2"/>
</dbReference>
<dbReference type="KEGG" id="spaa:SPAPADRAFT_62711"/>
<sequence length="461" mass="51096">MTFIDLLPPISIKTTITCLIWYTVSSITSQLTKIILTKFPYPLFLSQCQFLIGASLSLLVIVITRKFPQSAEIFPQGIVPTDNSRPIFSVSVLLKILPLGLFQFVGKFFSLTATSLIPLVTVSSIKALSPMLIVFGYRIIYHVIFPYITYLSLAPLLVGVVLIITSDSHTGILTSELNTTGLIYCLISTIIFAAQNIYGKQLISWDNSDASPHNPASLVLNTDLTRPGTPMVDDDKTHDDYFGTSKGKLPFVRQRNALFQLPYSTSDLTLNEKKENFNLNTQYQHTVEQNKTNFNPFGYFIERFQLDKVAKPDKLTLVLYCSLVGVAFSISAFVMNELPRMYTQFTTVANLDELTGTGPITTMSEFLVVLVLVVLDSLSHFIQSLLAFHLLGSIPALSYSIASMMKRIVIITVSIVFVVGSDSSGNKLFGKISSQQAVGLALIAIGLYSYDRWGSRSLKPR</sequence>
<dbReference type="OrthoDB" id="1588579at2759"/>
<keyword evidence="3 5" id="KW-1133">Transmembrane helix</keyword>
<feature type="transmembrane region" description="Helical" evidence="5">
    <location>
        <begin position="116"/>
        <end position="137"/>
    </location>
</feature>
<evidence type="ECO:0000256" key="2">
    <source>
        <dbReference type="ARBA" id="ARBA00022692"/>
    </source>
</evidence>
<feature type="transmembrane region" description="Helical" evidence="5">
    <location>
        <begin position="432"/>
        <end position="450"/>
    </location>
</feature>
<dbReference type="EMBL" id="GL996504">
    <property type="protein sequence ID" value="EGW30844.1"/>
    <property type="molecule type" value="Genomic_DNA"/>
</dbReference>
<evidence type="ECO:0000313" key="7">
    <source>
        <dbReference type="EMBL" id="EGW30844.1"/>
    </source>
</evidence>
<feature type="transmembrane region" description="Helical" evidence="5">
    <location>
        <begin position="404"/>
        <end position="420"/>
    </location>
</feature>
<evidence type="ECO:0000256" key="5">
    <source>
        <dbReference type="SAM" id="Phobius"/>
    </source>
</evidence>
<dbReference type="PANTHER" id="PTHR11132">
    <property type="entry name" value="SOLUTE CARRIER FAMILY 35"/>
    <property type="match status" value="1"/>
</dbReference>
<evidence type="ECO:0000256" key="1">
    <source>
        <dbReference type="ARBA" id="ARBA00004141"/>
    </source>
</evidence>
<feature type="transmembrane region" description="Helical" evidence="5">
    <location>
        <begin position="366"/>
        <end position="392"/>
    </location>
</feature>
<dbReference type="STRING" id="619300.G3AT80"/>
<proteinExistence type="predicted"/>
<dbReference type="Proteomes" id="UP000000709">
    <property type="component" value="Unassembled WGS sequence"/>
</dbReference>
<keyword evidence="4 5" id="KW-0472">Membrane</keyword>
<name>G3AT80_SPAPN</name>
<dbReference type="FunCoup" id="G3AT80">
    <property type="interactions" value="281"/>
</dbReference>
<dbReference type="GO" id="GO:0016020">
    <property type="term" value="C:membrane"/>
    <property type="evidence" value="ECO:0007669"/>
    <property type="project" value="UniProtKB-SubCell"/>
</dbReference>
<evidence type="ECO:0000313" key="8">
    <source>
        <dbReference type="Proteomes" id="UP000000709"/>
    </source>
</evidence>
<feature type="transmembrane region" description="Helical" evidence="5">
    <location>
        <begin position="44"/>
        <end position="64"/>
    </location>
</feature>
<feature type="transmembrane region" description="Helical" evidence="5">
    <location>
        <begin position="177"/>
        <end position="198"/>
    </location>
</feature>
<dbReference type="GeneID" id="18874443"/>
<dbReference type="InterPro" id="IPR050186">
    <property type="entry name" value="TPT_transporter"/>
</dbReference>
<accession>G3AT80</accession>
<gene>
    <name evidence="7" type="ORF">SPAPADRAFT_62711</name>
</gene>
<organism evidence="8">
    <name type="scientific">Spathaspora passalidarum (strain NRRL Y-27907 / 11-Y1)</name>
    <dbReference type="NCBI Taxonomy" id="619300"/>
    <lineage>
        <taxon>Eukaryota</taxon>
        <taxon>Fungi</taxon>
        <taxon>Dikarya</taxon>
        <taxon>Ascomycota</taxon>
        <taxon>Saccharomycotina</taxon>
        <taxon>Pichiomycetes</taxon>
        <taxon>Debaryomycetaceae</taxon>
        <taxon>Spathaspora</taxon>
    </lineage>
</organism>
<feature type="transmembrane region" description="Helical" evidence="5">
    <location>
        <begin position="317"/>
        <end position="335"/>
    </location>
</feature>
<evidence type="ECO:0000256" key="3">
    <source>
        <dbReference type="ARBA" id="ARBA00022989"/>
    </source>
</evidence>
<evidence type="ECO:0000256" key="4">
    <source>
        <dbReference type="ARBA" id="ARBA00023136"/>
    </source>
</evidence>
<dbReference type="OMA" id="YDKLTLM"/>
<reference evidence="7 8" key="1">
    <citation type="journal article" date="2011" name="Proc. Natl. Acad. Sci. U.S.A.">
        <title>Comparative genomics of xylose-fermenting fungi for enhanced biofuel production.</title>
        <authorList>
            <person name="Wohlbach D.J."/>
            <person name="Kuo A."/>
            <person name="Sato T.K."/>
            <person name="Potts K.M."/>
            <person name="Salamov A.A."/>
            <person name="LaButti K.M."/>
            <person name="Sun H."/>
            <person name="Clum A."/>
            <person name="Pangilinan J.L."/>
            <person name="Lindquist E.A."/>
            <person name="Lucas S."/>
            <person name="Lapidus A."/>
            <person name="Jin M."/>
            <person name="Gunawan C."/>
            <person name="Balan V."/>
            <person name="Dale B.E."/>
            <person name="Jeffries T.W."/>
            <person name="Zinkel R."/>
            <person name="Barry K.W."/>
            <person name="Grigoriev I.V."/>
            <person name="Gasch A.P."/>
        </authorList>
    </citation>
    <scope>NUCLEOTIDE SEQUENCE [LARGE SCALE GENOMIC DNA]</scope>
    <source>
        <strain evidence="8">NRRL Y-27907 / 11-Y1</strain>
    </source>
</reference>